<name>A0AAI8BAZ9_9BURK</name>
<dbReference type="EC" id="1.11.1.6" evidence="1"/>
<reference evidence="1 2" key="1">
    <citation type="submission" date="2014-06" db="EMBL/GenBank/DDBJ databases">
        <authorList>
            <person name="Bishop-Lilly K.A."/>
            <person name="Broomall S.M."/>
            <person name="Chain P.S."/>
            <person name="Chertkov O."/>
            <person name="Coyne S.R."/>
            <person name="Daligault H.E."/>
            <person name="Davenport K.W."/>
            <person name="Erkkila T."/>
            <person name="Frey K.G."/>
            <person name="Gibbons H.S."/>
            <person name="Gu W."/>
            <person name="Jaissle J."/>
            <person name="Johnson S.L."/>
            <person name="Koroleva G.I."/>
            <person name="Ladner J.T."/>
            <person name="Lo C.-C."/>
            <person name="Minogue T.D."/>
            <person name="Munk C."/>
            <person name="Palacios G.F."/>
            <person name="Redden C.L."/>
            <person name="Rosenzweig C.N."/>
            <person name="Scholz M.B."/>
            <person name="Teshima H."/>
            <person name="Xu Y."/>
        </authorList>
    </citation>
    <scope>NUCLEOTIDE SEQUENCE [LARGE SCALE GENOMIC DNA]</scope>
    <source>
        <strain evidence="1 2">EO147</strain>
    </source>
</reference>
<gene>
    <name evidence="1" type="ORF">DM82_4094</name>
</gene>
<dbReference type="EMBL" id="CP008727">
    <property type="protein sequence ID" value="AIO69498.1"/>
    <property type="molecule type" value="Genomic_DNA"/>
</dbReference>
<sequence length="281" mass="32536">MEIRIAAGDLLRLVPQQRVRAEHRSPVQLHEARDALRIDEPERMDAEAFHRPEAARNRAVRHQPLHHVRGLRHERHEIPERVVRGRARRHLVRRLGLHRVDEVRKLDRVLDEKHRHVVADEIVVAFVGVELHREAAHVAHGVRGAARALHRREAHVDGRFLRRILQERGLRVLGHRFVDAEHAVRGRAARVHDPLRNALVIEVSDLLAHDEVFEQRRAARARAQRVLIVRDAHALVRAQRLAVRLHAIAVEIPRFAVRARAVRLCVARHVVWSVAVWIGHL</sequence>
<keyword evidence="2" id="KW-1185">Reference proteome</keyword>
<organism evidence="1 2">
    <name type="scientific">Burkholderia oklahomensis</name>
    <dbReference type="NCBI Taxonomy" id="342113"/>
    <lineage>
        <taxon>Bacteria</taxon>
        <taxon>Pseudomonadati</taxon>
        <taxon>Pseudomonadota</taxon>
        <taxon>Betaproteobacteria</taxon>
        <taxon>Burkholderiales</taxon>
        <taxon>Burkholderiaceae</taxon>
        <taxon>Burkholderia</taxon>
        <taxon>pseudomallei group</taxon>
    </lineage>
</organism>
<dbReference type="Proteomes" id="UP000029424">
    <property type="component" value="Chromosome 2"/>
</dbReference>
<evidence type="ECO:0000313" key="1">
    <source>
        <dbReference type="EMBL" id="AIO69498.1"/>
    </source>
</evidence>
<protein>
    <submittedName>
        <fullName evidence="1">Catalase-2 domain protein</fullName>
        <ecNumber evidence="1">1.11.1.6</ecNumber>
    </submittedName>
</protein>
<proteinExistence type="predicted"/>
<evidence type="ECO:0000313" key="2">
    <source>
        <dbReference type="Proteomes" id="UP000029424"/>
    </source>
</evidence>
<accession>A0AAI8BAZ9</accession>
<dbReference type="AlphaFoldDB" id="A0AAI8BAZ9"/>
<dbReference type="KEGG" id="bok:DM82_4094"/>
<dbReference type="GO" id="GO:0004096">
    <property type="term" value="F:catalase activity"/>
    <property type="evidence" value="ECO:0007669"/>
    <property type="project" value="UniProtKB-EC"/>
</dbReference>
<keyword evidence="1" id="KW-0575">Peroxidase</keyword>
<keyword evidence="1" id="KW-0560">Oxidoreductase</keyword>